<gene>
    <name evidence="6" type="ORF">LM010_01545</name>
</gene>
<name>A0A5P8JMB1_9LACO</name>
<evidence type="ECO:0000256" key="2">
    <source>
        <dbReference type="ARBA" id="ARBA00011901"/>
    </source>
</evidence>
<dbReference type="Pfam" id="PF05257">
    <property type="entry name" value="CHAP"/>
    <property type="match status" value="1"/>
</dbReference>
<feature type="signal peptide" evidence="4">
    <location>
        <begin position="1"/>
        <end position="34"/>
    </location>
</feature>
<evidence type="ECO:0000313" key="6">
    <source>
        <dbReference type="EMBL" id="QFQ90203.1"/>
    </source>
</evidence>
<feature type="chain" id="PRO_5038951584" description="N-acetylmuramoyl-L-alanine amidase" evidence="4">
    <location>
        <begin position="35"/>
        <end position="485"/>
    </location>
</feature>
<dbReference type="SMART" id="SM00287">
    <property type="entry name" value="SH3b"/>
    <property type="match status" value="3"/>
</dbReference>
<accession>A0A5P8JMB1</accession>
<comment type="catalytic activity">
    <reaction evidence="1">
        <text>Hydrolyzes the link between N-acetylmuramoyl residues and L-amino acid residues in certain cell-wall glycopeptides.</text>
        <dbReference type="EC" id="3.5.1.28"/>
    </reaction>
</comment>
<organism evidence="6 7">
    <name type="scientific">Lacticaseibacillus manihotivorans</name>
    <dbReference type="NCBI Taxonomy" id="88233"/>
    <lineage>
        <taxon>Bacteria</taxon>
        <taxon>Bacillati</taxon>
        <taxon>Bacillota</taxon>
        <taxon>Bacilli</taxon>
        <taxon>Lactobacillales</taxon>
        <taxon>Lactobacillaceae</taxon>
        <taxon>Lacticaseibacillus</taxon>
    </lineage>
</organism>
<evidence type="ECO:0000313" key="7">
    <source>
        <dbReference type="Proteomes" id="UP000388452"/>
    </source>
</evidence>
<evidence type="ECO:0000256" key="3">
    <source>
        <dbReference type="SAM" id="MobiDB-lite"/>
    </source>
</evidence>
<dbReference type="EC" id="3.5.1.28" evidence="2"/>
<dbReference type="EMBL" id="CP045068">
    <property type="protein sequence ID" value="QFQ90203.1"/>
    <property type="molecule type" value="Genomic_DNA"/>
</dbReference>
<dbReference type="PROSITE" id="PS50911">
    <property type="entry name" value="CHAP"/>
    <property type="match status" value="1"/>
</dbReference>
<feature type="compositionally biased region" description="Low complexity" evidence="3">
    <location>
        <begin position="319"/>
        <end position="368"/>
    </location>
</feature>
<evidence type="ECO:0000259" key="5">
    <source>
        <dbReference type="PROSITE" id="PS50911"/>
    </source>
</evidence>
<feature type="domain" description="Peptidase C51" evidence="5">
    <location>
        <begin position="356"/>
        <end position="484"/>
    </location>
</feature>
<feature type="region of interest" description="Disordered" evidence="3">
    <location>
        <begin position="179"/>
        <end position="247"/>
    </location>
</feature>
<sequence>MKLKRTFFEYHARRKIVKISKLTASLLTSTAVFAGVLVAQQGQSHTVSADSKLRVDYSSNLRQQAGTDANIIGGLKVGETYSYDKTATANGYTWYEIGNNKWVASAGAKVTGGQVVVTDASNKRVGPSTSHKIVGGYYPGQKLTFTETAQAGGYTWYKVGKNAWVASAGVTETGVTRVANQTTTAAQPTSTTTTANTTSAQTTTPAASTTTATTPAASTANTTTASTTTAAAKTTTPATSTTTTATTTPTVTAASGKVQTTVASNVRSSADTSASITGSLPAGTIRNYTATSVADGYTWYQVGTNQWVAGAKPYYGTASATTSTQSSTTTASNTTTQSQRTTSSSTTTQSSNTTSSYTSAATTGTQTAKNSAGNTYAWGQCTWYVKSVAPWAGNYWGNGAQWGASAAAEGFTVNHTPSVGSIVVVAGGQNFGGWTAAAGYGHVAYVVGVSGNTITVQQGGMGFSNPAGPNTQTVSGASNFTYIHR</sequence>
<dbReference type="AlphaFoldDB" id="A0A5P8JMB1"/>
<evidence type="ECO:0000256" key="1">
    <source>
        <dbReference type="ARBA" id="ARBA00001561"/>
    </source>
</evidence>
<dbReference type="GO" id="GO:0008745">
    <property type="term" value="F:N-acetylmuramoyl-L-alanine amidase activity"/>
    <property type="evidence" value="ECO:0007669"/>
    <property type="project" value="UniProtKB-EC"/>
</dbReference>
<dbReference type="InterPro" id="IPR007921">
    <property type="entry name" value="CHAP_dom"/>
</dbReference>
<feature type="region of interest" description="Disordered" evidence="3">
    <location>
        <begin position="319"/>
        <end position="370"/>
    </location>
</feature>
<dbReference type="SUPFAM" id="SSF54001">
    <property type="entry name" value="Cysteine proteinases"/>
    <property type="match status" value="1"/>
</dbReference>
<keyword evidence="4" id="KW-0732">Signal</keyword>
<protein>
    <recommendedName>
        <fullName evidence="2">N-acetylmuramoyl-L-alanine amidase</fullName>
        <ecNumber evidence="2">3.5.1.28</ecNumber>
    </recommendedName>
</protein>
<dbReference type="Pfam" id="PF08239">
    <property type="entry name" value="SH3_3"/>
    <property type="match status" value="1"/>
</dbReference>
<dbReference type="Gene3D" id="2.30.30.40">
    <property type="entry name" value="SH3 Domains"/>
    <property type="match status" value="3"/>
</dbReference>
<dbReference type="InterPro" id="IPR003646">
    <property type="entry name" value="SH3-like_bac-type"/>
</dbReference>
<evidence type="ECO:0000256" key="4">
    <source>
        <dbReference type="SAM" id="SignalP"/>
    </source>
</evidence>
<reference evidence="6 7" key="1">
    <citation type="submission" date="2019-10" db="EMBL/GenBank/DDBJ databases">
        <title>Genome sequencing of Lactobacillus manihotivorans.</title>
        <authorList>
            <person name="Kim K."/>
        </authorList>
    </citation>
    <scope>NUCLEOTIDE SEQUENCE [LARGE SCALE GENOMIC DNA]</scope>
    <source>
        <strain evidence="6 7">LM010</strain>
    </source>
</reference>
<dbReference type="InterPro" id="IPR038765">
    <property type="entry name" value="Papain-like_cys_pep_sf"/>
</dbReference>
<proteinExistence type="predicted"/>
<dbReference type="Proteomes" id="UP000388452">
    <property type="component" value="Chromosome"/>
</dbReference>
<dbReference type="Gene3D" id="3.90.1720.10">
    <property type="entry name" value="endopeptidase domain like (from Nostoc punctiforme)"/>
    <property type="match status" value="1"/>
</dbReference>